<feature type="transmembrane region" description="Helical" evidence="2">
    <location>
        <begin position="198"/>
        <end position="226"/>
    </location>
</feature>
<feature type="transmembrane region" description="Helical" evidence="2">
    <location>
        <begin position="351"/>
        <end position="375"/>
    </location>
</feature>
<feature type="domain" description="Cytochrome oxidase subunit I profile" evidence="3">
    <location>
        <begin position="5"/>
        <end position="518"/>
    </location>
</feature>
<feature type="transmembrane region" description="Helical" evidence="2">
    <location>
        <begin position="163"/>
        <end position="186"/>
    </location>
</feature>
<dbReference type="InterPro" id="IPR000883">
    <property type="entry name" value="Cyt_C_Oxase_1"/>
</dbReference>
<dbReference type="Pfam" id="PF00115">
    <property type="entry name" value="COX1"/>
    <property type="match status" value="1"/>
</dbReference>
<dbReference type="OrthoDB" id="33297at2157"/>
<dbReference type="PROSITE" id="PS50855">
    <property type="entry name" value="COX1"/>
    <property type="match status" value="1"/>
</dbReference>
<gene>
    <name evidence="4" type="ORF">FEJ81_14310</name>
</gene>
<dbReference type="GO" id="GO:0022904">
    <property type="term" value="P:respiratory electron transport chain"/>
    <property type="evidence" value="ECO:0007669"/>
    <property type="project" value="TreeGrafter"/>
</dbReference>
<dbReference type="KEGG" id="nvr:FEJ81_14310"/>
<evidence type="ECO:0000256" key="1">
    <source>
        <dbReference type="SAM" id="MobiDB-lite"/>
    </source>
</evidence>
<dbReference type="GO" id="GO:0016020">
    <property type="term" value="C:membrane"/>
    <property type="evidence" value="ECO:0007669"/>
    <property type="project" value="InterPro"/>
</dbReference>
<feature type="transmembrane region" description="Helical" evidence="2">
    <location>
        <begin position="421"/>
        <end position="445"/>
    </location>
</feature>
<dbReference type="SUPFAM" id="SSF81442">
    <property type="entry name" value="Cytochrome c oxidase subunit I-like"/>
    <property type="match status" value="1"/>
</dbReference>
<accession>A0A4P8WJN9</accession>
<dbReference type="AlphaFoldDB" id="A0A4P8WJN9"/>
<dbReference type="GO" id="GO:0015990">
    <property type="term" value="P:electron transport coupled proton transport"/>
    <property type="evidence" value="ECO:0007669"/>
    <property type="project" value="TreeGrafter"/>
</dbReference>
<dbReference type="Gene3D" id="1.20.210.10">
    <property type="entry name" value="Cytochrome c oxidase-like, subunit I domain"/>
    <property type="match status" value="1"/>
</dbReference>
<dbReference type="GO" id="GO:0004129">
    <property type="term" value="F:cytochrome-c oxidase activity"/>
    <property type="evidence" value="ECO:0007669"/>
    <property type="project" value="InterPro"/>
</dbReference>
<dbReference type="CDD" id="cd00919">
    <property type="entry name" value="Heme_Cu_Oxidase_I"/>
    <property type="match status" value="1"/>
</dbReference>
<feature type="transmembrane region" description="Helical" evidence="2">
    <location>
        <begin position="105"/>
        <end position="124"/>
    </location>
</feature>
<keyword evidence="2" id="KW-1133">Transmembrane helix</keyword>
<keyword evidence="2" id="KW-0812">Transmembrane</keyword>
<dbReference type="PANTHER" id="PTHR10422:SF18">
    <property type="entry name" value="CYTOCHROME C OXIDASE SUBUNIT 1"/>
    <property type="match status" value="1"/>
</dbReference>
<evidence type="ECO:0000313" key="5">
    <source>
        <dbReference type="Proteomes" id="UP000302218"/>
    </source>
</evidence>
<dbReference type="GO" id="GO:0020037">
    <property type="term" value="F:heme binding"/>
    <property type="evidence" value="ECO:0007669"/>
    <property type="project" value="InterPro"/>
</dbReference>
<name>A0A4P8WJN9_9EURY</name>
<feature type="transmembrane region" description="Helical" evidence="2">
    <location>
        <begin position="387"/>
        <end position="409"/>
    </location>
</feature>
<evidence type="ECO:0000256" key="2">
    <source>
        <dbReference type="SAM" id="Phobius"/>
    </source>
</evidence>
<dbReference type="EMBL" id="CP040330">
    <property type="protein sequence ID" value="QCS43465.1"/>
    <property type="molecule type" value="Genomic_DNA"/>
</dbReference>
<keyword evidence="2" id="KW-0472">Membrane</keyword>
<dbReference type="PRINTS" id="PR01165">
    <property type="entry name" value="CYCOXIDASEI"/>
</dbReference>
<reference evidence="5" key="1">
    <citation type="submission" date="2019-05" db="EMBL/GenBank/DDBJ databases">
        <title>Genome sequence and methylation pattern of the halophilic Archaeon Natrinema versiforme BOL5-4.</title>
        <authorList>
            <person name="DasSarma P."/>
            <person name="Anton B.P."/>
            <person name="DasSarma S.L."/>
            <person name="Martinez F.L."/>
            <person name="Guzman D."/>
            <person name="Roberts R.J."/>
            <person name="DasSarma S."/>
        </authorList>
    </citation>
    <scope>NUCLEOTIDE SEQUENCE [LARGE SCALE GENOMIC DNA]</scope>
    <source>
        <strain evidence="5">BOL5-4</strain>
    </source>
</reference>
<dbReference type="PANTHER" id="PTHR10422">
    <property type="entry name" value="CYTOCHROME C OXIDASE SUBUNIT 1"/>
    <property type="match status" value="1"/>
</dbReference>
<protein>
    <submittedName>
        <fullName evidence="4">Cytochrome-c oxidase</fullName>
    </submittedName>
</protein>
<sequence length="519" mass="55466">MTPSMPRRTLEGTNDSLAGLSNVGHRRLARWHLGFALAMGLWGGLDALLLRTALVTPTLDRWTAETYNAFFTTHGLTMLFLFALPAIWGFAYAAVPPLIEADGTAFPLLGAWAFWLQVPAALAIRSGTIGGILGIAGLEPVASGWTLYPPLSLLSSNPAVDAVLVGLALVAVGTAATAANLVVTVLRRREIRWLDVDTFTWTVLTAAAMALVAFPVLAATVALLLADRSLGTGFLVGGGGPLGWQRLFWFFAHPLVYVLVLPPMGIASHVLPRFAGRRLFGRRSSVYSTLAIGVVSFTVWGHHLFVTGMSPSIRTVFMLTTLAVAVPSSAKLCTWLVTLWGGSIRDTAPMLAVLSAVGFFVVGGVTGVFLAAVPINVRYTGTYYVVAHFHLLLAGFVGLALVAGAYYWFPLLTDCRLEPGLARLHGWLTIVGVAVTFGALLLVGLAQLPRRVATYPAAYAPLQQLATVGAYVIAAGQLVFLANLGRSLWVGEPASDDPWDLESGPTHTREWRSSPRDRD</sequence>
<feature type="transmembrane region" description="Helical" evidence="2">
    <location>
        <begin position="465"/>
        <end position="484"/>
    </location>
</feature>
<feature type="transmembrane region" description="Helical" evidence="2">
    <location>
        <begin position="286"/>
        <end position="305"/>
    </location>
</feature>
<dbReference type="InterPro" id="IPR036927">
    <property type="entry name" value="Cyt_c_oxase-like_su1_sf"/>
</dbReference>
<evidence type="ECO:0000313" key="4">
    <source>
        <dbReference type="EMBL" id="QCS43465.1"/>
    </source>
</evidence>
<feature type="transmembrane region" description="Helical" evidence="2">
    <location>
        <begin position="317"/>
        <end position="339"/>
    </location>
</feature>
<dbReference type="Proteomes" id="UP000302218">
    <property type="component" value="Chromosome"/>
</dbReference>
<feature type="region of interest" description="Disordered" evidence="1">
    <location>
        <begin position="495"/>
        <end position="519"/>
    </location>
</feature>
<dbReference type="GO" id="GO:0009060">
    <property type="term" value="P:aerobic respiration"/>
    <property type="evidence" value="ECO:0007669"/>
    <property type="project" value="InterPro"/>
</dbReference>
<proteinExistence type="predicted"/>
<dbReference type="InterPro" id="IPR023616">
    <property type="entry name" value="Cyt_c_oxase-like_su1_dom"/>
</dbReference>
<evidence type="ECO:0000259" key="3">
    <source>
        <dbReference type="PROSITE" id="PS50855"/>
    </source>
</evidence>
<feature type="transmembrane region" description="Helical" evidence="2">
    <location>
        <begin position="31"/>
        <end position="50"/>
    </location>
</feature>
<feature type="compositionally biased region" description="Basic and acidic residues" evidence="1">
    <location>
        <begin position="507"/>
        <end position="519"/>
    </location>
</feature>
<feature type="transmembrane region" description="Helical" evidence="2">
    <location>
        <begin position="71"/>
        <end position="93"/>
    </location>
</feature>
<organism evidence="4 5">
    <name type="scientific">Natrinema versiforme</name>
    <dbReference type="NCBI Taxonomy" id="88724"/>
    <lineage>
        <taxon>Archaea</taxon>
        <taxon>Methanobacteriati</taxon>
        <taxon>Methanobacteriota</taxon>
        <taxon>Stenosarchaea group</taxon>
        <taxon>Halobacteria</taxon>
        <taxon>Halobacteriales</taxon>
        <taxon>Natrialbaceae</taxon>
        <taxon>Natrinema</taxon>
    </lineage>
</organism>
<feature type="transmembrane region" description="Helical" evidence="2">
    <location>
        <begin position="246"/>
        <end position="266"/>
    </location>
</feature>